<evidence type="ECO:0000256" key="1">
    <source>
        <dbReference type="ARBA" id="ARBA00023002"/>
    </source>
</evidence>
<comment type="caution">
    <text evidence="2">The sequence shown here is derived from an EMBL/GenBank/DDBJ whole genome shotgun (WGS) entry which is preliminary data.</text>
</comment>
<evidence type="ECO:0000313" key="3">
    <source>
        <dbReference type="Proteomes" id="UP001165074"/>
    </source>
</evidence>
<dbReference type="EMBL" id="BSTK01000015">
    <property type="protein sequence ID" value="GLY90107.1"/>
    <property type="molecule type" value="Genomic_DNA"/>
</dbReference>
<evidence type="ECO:0000313" key="2">
    <source>
        <dbReference type="EMBL" id="GLY90107.1"/>
    </source>
</evidence>
<evidence type="ECO:0008006" key="4">
    <source>
        <dbReference type="Google" id="ProtNLM"/>
    </source>
</evidence>
<sequence>MNIDGTLDEAYERLHRTGPEFEGWLSNHGPMAVESMVRRGHARQVHRWLDRYVRRLDELPRGTSPVTADGWRAALGDPHRLGDWLAFFEREVTERPWRTVLETWWPRLLPGIAAGATHGVIRTGHAVHALLDHEDGPRLAELGQALGYWAARWQQVPSAVPSGTAGPAAALAAIPRVPDQKAGINHRLGQLADLTGAASRRASGAAGEVRAVRVASEEASATGKPDWLAALAALRPATDAGQARDLLADLTTAAAVHYLPNAHGSAVMLVHAATAPMAVLRTLPALPRAQWVASLNAAWAASAAVTAAYTPAEPTPRDSLPAAPESADEVFARAVRHQDEHAIKLADTCLDVHQRTGHPDVLAAVVRATELINKP</sequence>
<organism evidence="2 3">
    <name type="scientific">Actinoallomurus iriomotensis</name>
    <dbReference type="NCBI Taxonomy" id="478107"/>
    <lineage>
        <taxon>Bacteria</taxon>
        <taxon>Bacillati</taxon>
        <taxon>Actinomycetota</taxon>
        <taxon>Actinomycetes</taxon>
        <taxon>Streptosporangiales</taxon>
        <taxon>Thermomonosporaceae</taxon>
        <taxon>Actinoallomurus</taxon>
    </lineage>
</organism>
<reference evidence="2" key="1">
    <citation type="submission" date="2023-03" db="EMBL/GenBank/DDBJ databases">
        <title>Actinoallomurus iriomotensis NBRC 103684.</title>
        <authorList>
            <person name="Ichikawa N."/>
            <person name="Sato H."/>
            <person name="Tonouchi N."/>
        </authorList>
    </citation>
    <scope>NUCLEOTIDE SEQUENCE</scope>
    <source>
        <strain evidence="2">NBRC 103684</strain>
    </source>
</reference>
<keyword evidence="1" id="KW-0560">Oxidoreductase</keyword>
<dbReference type="Pfam" id="PF14027">
    <property type="entry name" value="Questin_oxidase"/>
    <property type="match status" value="1"/>
</dbReference>
<gene>
    <name evidence="2" type="ORF">Airi02_080360</name>
</gene>
<accession>A0A9W6SCI6</accession>
<name>A0A9W6SCI6_9ACTN</name>
<keyword evidence="3" id="KW-1185">Reference proteome</keyword>
<dbReference type="RefSeq" id="WP_285580754.1">
    <property type="nucleotide sequence ID" value="NZ_BSTK01000015.1"/>
</dbReference>
<dbReference type="Proteomes" id="UP001165074">
    <property type="component" value="Unassembled WGS sequence"/>
</dbReference>
<dbReference type="InterPro" id="IPR025337">
    <property type="entry name" value="Questin_oxidase-like"/>
</dbReference>
<dbReference type="GO" id="GO:0016491">
    <property type="term" value="F:oxidoreductase activity"/>
    <property type="evidence" value="ECO:0007669"/>
    <property type="project" value="UniProtKB-KW"/>
</dbReference>
<proteinExistence type="predicted"/>
<dbReference type="AlphaFoldDB" id="A0A9W6SCI6"/>
<protein>
    <recommendedName>
        <fullName evidence="4">DUF4243 domain-containing protein</fullName>
    </recommendedName>
</protein>